<accession>A0AAU8CYJ8</accession>
<dbReference type="InterPro" id="IPR021074">
    <property type="entry name" value="Formate_DH_dsu"/>
</dbReference>
<protein>
    <submittedName>
        <fullName evidence="2">Formate dehydrogenase subunit delta</fullName>
    </submittedName>
</protein>
<dbReference type="Pfam" id="PF11390">
    <property type="entry name" value="FdsD"/>
    <property type="match status" value="1"/>
</dbReference>
<dbReference type="RefSeq" id="WP_353646158.1">
    <property type="nucleotide sequence ID" value="NZ_CP159254.1"/>
</dbReference>
<feature type="region of interest" description="Disordered" evidence="1">
    <location>
        <begin position="76"/>
        <end position="101"/>
    </location>
</feature>
<dbReference type="EMBL" id="CP159254">
    <property type="protein sequence ID" value="XCG51893.1"/>
    <property type="molecule type" value="Genomic_DNA"/>
</dbReference>
<dbReference type="AlphaFoldDB" id="A0AAU8CYJ8"/>
<organism evidence="2">
    <name type="scientific">Mesorhizobium sp. WSM2240</name>
    <dbReference type="NCBI Taxonomy" id="3228851"/>
    <lineage>
        <taxon>Bacteria</taxon>
        <taxon>Pseudomonadati</taxon>
        <taxon>Pseudomonadota</taxon>
        <taxon>Alphaproteobacteria</taxon>
        <taxon>Hyphomicrobiales</taxon>
        <taxon>Phyllobacteriaceae</taxon>
        <taxon>Mesorhizobium</taxon>
    </lineage>
</organism>
<evidence type="ECO:0000313" key="2">
    <source>
        <dbReference type="EMBL" id="XCG51893.1"/>
    </source>
</evidence>
<feature type="compositionally biased region" description="Polar residues" evidence="1">
    <location>
        <begin position="82"/>
        <end position="91"/>
    </location>
</feature>
<keyword evidence="2" id="KW-0614">Plasmid</keyword>
<geneLocation type="plasmid" evidence="2">
    <name>pMk2240C</name>
</geneLocation>
<sequence length="101" mass="11234">MLHENSHTSLVAARIIRMANQIGTFFESKPRGEGVTGVAEHINKFWEPRMRRHFLQLIESGSAGFKSIVLEAAGQVRRPTEPVSSAENGSQADLARPRTTY</sequence>
<gene>
    <name evidence="2" type="ORF">ABVK50_28525</name>
</gene>
<name>A0AAU8CYJ8_9HYPH</name>
<evidence type="ECO:0000256" key="1">
    <source>
        <dbReference type="SAM" id="MobiDB-lite"/>
    </source>
</evidence>
<proteinExistence type="predicted"/>
<reference evidence="2" key="1">
    <citation type="submission" date="2024-06" db="EMBL/GenBank/DDBJ databases">
        <title>Mesorhizobium karijinii sp. nov., a symbiont of the iconic Swainsona formosa from arid Australia.</title>
        <authorList>
            <person name="Hill Y.J."/>
            <person name="Watkin E.L.J."/>
            <person name="O'Hara G.W."/>
            <person name="Terpolilli J."/>
            <person name="Tye M.L."/>
            <person name="Kohlmeier M.G."/>
        </authorList>
    </citation>
    <scope>NUCLEOTIDE SEQUENCE</scope>
    <source>
        <strain evidence="2">WSM2240</strain>
        <plasmid evidence="2">pMk2240C</plasmid>
    </source>
</reference>